<sequence length="366" mass="41570">MKKLAIFIYSLGSGGAERVVSTLLPVLNLKYEVHLILMNDKISYDIPEVNIHYLEKSSPSESNLAKFLKLPLLAIKYKKLCENLKIDLQFVLLNRPNYIALMAKSLGLKSTLIINECTTPSVIYKHNNLSSIINKFLIKKLYNKADLILANSIGNKEDLLHNFNIEAKKCDILYNAIDLESIIEKSKEAIDFKEPFILSVGRLDHGKNHAMLIRAYAKVKTDLKLVILGEGILKDKLLALIEELNLKDKVFLLGFDKNPYKYMSKCDFFAFASSFEGFSNVLIECLACNTAVLCTDHKSGARELFLDDKFGLLVQVDDEKAMQEGLEKMCNDEALKATYKEKAFLRAKEFDKINIAKQLFEFFNKA</sequence>
<dbReference type="CDD" id="cd03811">
    <property type="entry name" value="GT4_GT28_WabH-like"/>
    <property type="match status" value="1"/>
</dbReference>
<dbReference type="KEGG" id="csm:CSUB8521_1439"/>
<accession>A0A0A8HAU4</accession>
<dbReference type="PANTHER" id="PTHR46401">
    <property type="entry name" value="GLYCOSYLTRANSFERASE WBBK-RELATED"/>
    <property type="match status" value="1"/>
</dbReference>
<evidence type="ECO:0000259" key="3">
    <source>
        <dbReference type="Pfam" id="PF13439"/>
    </source>
</evidence>
<evidence type="ECO:0000313" key="5">
    <source>
        <dbReference type="Proteomes" id="UP000031135"/>
    </source>
</evidence>
<name>A0A0A8HAU4_9BACT</name>
<evidence type="ECO:0000313" key="4">
    <source>
        <dbReference type="EMBL" id="AJC91263.1"/>
    </source>
</evidence>
<dbReference type="HOGENOM" id="CLU_009583_0_0_7"/>
<dbReference type="SUPFAM" id="SSF53756">
    <property type="entry name" value="UDP-Glycosyltransferase/glycogen phosphorylase"/>
    <property type="match status" value="1"/>
</dbReference>
<gene>
    <name evidence="4" type="primary">pglJ</name>
    <name evidence="4" type="ORF">CSUB8521_1439</name>
</gene>
<evidence type="ECO:0000259" key="2">
    <source>
        <dbReference type="Pfam" id="PF00534"/>
    </source>
</evidence>
<evidence type="ECO:0000256" key="1">
    <source>
        <dbReference type="ARBA" id="ARBA00022679"/>
    </source>
</evidence>
<dbReference type="GO" id="GO:0009103">
    <property type="term" value="P:lipopolysaccharide biosynthetic process"/>
    <property type="evidence" value="ECO:0007669"/>
    <property type="project" value="TreeGrafter"/>
</dbReference>
<dbReference type="RefSeq" id="WP_039664438.1">
    <property type="nucleotide sequence ID" value="NZ_CP007772.1"/>
</dbReference>
<dbReference type="EC" id="2.4.1.291" evidence="4"/>
<dbReference type="OrthoDB" id="1522162at2"/>
<dbReference type="Pfam" id="PF00534">
    <property type="entry name" value="Glycos_transf_1"/>
    <property type="match status" value="1"/>
</dbReference>
<dbReference type="GO" id="GO:0016757">
    <property type="term" value="F:glycosyltransferase activity"/>
    <property type="evidence" value="ECO:0007669"/>
    <property type="project" value="UniProtKB-KW"/>
</dbReference>
<organism evidence="4 5">
    <name type="scientific">Campylobacter subantarcticus LMG 24374</name>
    <dbReference type="NCBI Taxonomy" id="1388751"/>
    <lineage>
        <taxon>Bacteria</taxon>
        <taxon>Pseudomonadati</taxon>
        <taxon>Campylobacterota</taxon>
        <taxon>Epsilonproteobacteria</taxon>
        <taxon>Campylobacterales</taxon>
        <taxon>Campylobacteraceae</taxon>
        <taxon>Campylobacter</taxon>
    </lineage>
</organism>
<dbReference type="Pfam" id="PF13439">
    <property type="entry name" value="Glyco_transf_4"/>
    <property type="match status" value="1"/>
</dbReference>
<dbReference type="Proteomes" id="UP000031135">
    <property type="component" value="Chromosome"/>
</dbReference>
<dbReference type="InterPro" id="IPR028098">
    <property type="entry name" value="Glyco_trans_4-like_N"/>
</dbReference>
<dbReference type="PANTHER" id="PTHR46401:SF2">
    <property type="entry name" value="GLYCOSYLTRANSFERASE WBBK-RELATED"/>
    <property type="match status" value="1"/>
</dbReference>
<dbReference type="AlphaFoldDB" id="A0A0A8HAU4"/>
<dbReference type="EMBL" id="CP007772">
    <property type="protein sequence ID" value="AJC91263.1"/>
    <property type="molecule type" value="Genomic_DNA"/>
</dbReference>
<keyword evidence="4" id="KW-0328">Glycosyltransferase</keyword>
<keyword evidence="1 4" id="KW-0808">Transferase</keyword>
<feature type="domain" description="Glycosyl transferase family 1" evidence="2">
    <location>
        <begin position="184"/>
        <end position="343"/>
    </location>
</feature>
<feature type="domain" description="Glycosyltransferase subfamily 4-like N-terminal" evidence="3">
    <location>
        <begin position="14"/>
        <end position="180"/>
    </location>
</feature>
<dbReference type="InterPro" id="IPR001296">
    <property type="entry name" value="Glyco_trans_1"/>
</dbReference>
<proteinExistence type="predicted"/>
<dbReference type="Gene3D" id="3.40.50.2000">
    <property type="entry name" value="Glycogen Phosphorylase B"/>
    <property type="match status" value="2"/>
</dbReference>
<protein>
    <submittedName>
        <fullName evidence="4">N-acetylgalactosamine-N, N'-diacetylbacillosaminyl-diphospho-undecaprenol 4-alpha-N-acetylgalactosaminyltransferase</fullName>
        <ecNumber evidence="4">2.4.1.291</ecNumber>
    </submittedName>
</protein>
<reference evidence="4 5" key="1">
    <citation type="journal article" date="2014" name="Genome Biol. Evol.">
        <title>Comparative Genomics of the Campylobacter lari Group.</title>
        <authorList>
            <person name="Miller W.G."/>
            <person name="Yee E."/>
            <person name="Chapman M.H."/>
            <person name="Smith T.P."/>
            <person name="Bono J.L."/>
            <person name="Huynh S."/>
            <person name="Parker C.T."/>
            <person name="Vandamme P."/>
            <person name="Luong K."/>
            <person name="Korlach J."/>
        </authorList>
    </citation>
    <scope>NUCLEOTIDE SEQUENCE [LARGE SCALE GENOMIC DNA]</scope>
    <source>
        <strain evidence="4 5">LMG 24374</strain>
    </source>
</reference>